<protein>
    <submittedName>
        <fullName evidence="1">Uncharacterized protein</fullName>
    </submittedName>
</protein>
<accession>A0ACB7RIR5</accession>
<gene>
    <name evidence="1" type="ORF">HPB50_011081</name>
</gene>
<dbReference type="EMBL" id="CM023489">
    <property type="protein sequence ID" value="KAH6922253.1"/>
    <property type="molecule type" value="Genomic_DNA"/>
</dbReference>
<keyword evidence="2" id="KW-1185">Reference proteome</keyword>
<name>A0ACB7RIR5_HYAAI</name>
<evidence type="ECO:0000313" key="1">
    <source>
        <dbReference type="EMBL" id="KAH6922253.1"/>
    </source>
</evidence>
<sequence>MDVRTLFVVIHIAVSLVAVSPACDDDYDGFEGQQPIDPISREPYPPGSVGVGGPCQGSRECRQGLCCVSKSVHGDYTCQRKLGMGRTCKVDSPTKGGKYLHRCPCVDSRE</sequence>
<organism evidence="1 2">
    <name type="scientific">Hyalomma asiaticum</name>
    <name type="common">Tick</name>
    <dbReference type="NCBI Taxonomy" id="266040"/>
    <lineage>
        <taxon>Eukaryota</taxon>
        <taxon>Metazoa</taxon>
        <taxon>Ecdysozoa</taxon>
        <taxon>Arthropoda</taxon>
        <taxon>Chelicerata</taxon>
        <taxon>Arachnida</taxon>
        <taxon>Acari</taxon>
        <taxon>Parasitiformes</taxon>
        <taxon>Ixodida</taxon>
        <taxon>Ixodoidea</taxon>
        <taxon>Ixodidae</taxon>
        <taxon>Hyalomminae</taxon>
        <taxon>Hyalomma</taxon>
    </lineage>
</organism>
<comment type="caution">
    <text evidence="1">The sequence shown here is derived from an EMBL/GenBank/DDBJ whole genome shotgun (WGS) entry which is preliminary data.</text>
</comment>
<proteinExistence type="predicted"/>
<dbReference type="Proteomes" id="UP000821845">
    <property type="component" value="Chromosome 9"/>
</dbReference>
<reference evidence="1" key="1">
    <citation type="submission" date="2020-05" db="EMBL/GenBank/DDBJ databases">
        <title>Large-scale comparative analyses of tick genomes elucidate their genetic diversity and vector capacities.</title>
        <authorList>
            <person name="Jia N."/>
            <person name="Wang J."/>
            <person name="Shi W."/>
            <person name="Du L."/>
            <person name="Sun Y."/>
            <person name="Zhan W."/>
            <person name="Jiang J."/>
            <person name="Wang Q."/>
            <person name="Zhang B."/>
            <person name="Ji P."/>
            <person name="Sakyi L.B."/>
            <person name="Cui X."/>
            <person name="Yuan T."/>
            <person name="Jiang B."/>
            <person name="Yang W."/>
            <person name="Lam T.T.-Y."/>
            <person name="Chang Q."/>
            <person name="Ding S."/>
            <person name="Wang X."/>
            <person name="Zhu J."/>
            <person name="Ruan X."/>
            <person name="Zhao L."/>
            <person name="Wei J."/>
            <person name="Que T."/>
            <person name="Du C."/>
            <person name="Cheng J."/>
            <person name="Dai P."/>
            <person name="Han X."/>
            <person name="Huang E."/>
            <person name="Gao Y."/>
            <person name="Liu J."/>
            <person name="Shao H."/>
            <person name="Ye R."/>
            <person name="Li L."/>
            <person name="Wei W."/>
            <person name="Wang X."/>
            <person name="Wang C."/>
            <person name="Yang T."/>
            <person name="Huo Q."/>
            <person name="Li W."/>
            <person name="Guo W."/>
            <person name="Chen H."/>
            <person name="Zhou L."/>
            <person name="Ni X."/>
            <person name="Tian J."/>
            <person name="Zhou Y."/>
            <person name="Sheng Y."/>
            <person name="Liu T."/>
            <person name="Pan Y."/>
            <person name="Xia L."/>
            <person name="Li J."/>
            <person name="Zhao F."/>
            <person name="Cao W."/>
        </authorList>
    </citation>
    <scope>NUCLEOTIDE SEQUENCE</scope>
    <source>
        <strain evidence="1">Hyas-2018</strain>
    </source>
</reference>
<evidence type="ECO:0000313" key="2">
    <source>
        <dbReference type="Proteomes" id="UP000821845"/>
    </source>
</evidence>